<feature type="coiled-coil region" evidence="1">
    <location>
        <begin position="137"/>
        <end position="290"/>
    </location>
</feature>
<evidence type="ECO:0000256" key="2">
    <source>
        <dbReference type="SAM" id="MobiDB-lite"/>
    </source>
</evidence>
<dbReference type="AlphaFoldDB" id="Q0U9S9"/>
<dbReference type="GeneID" id="5978635"/>
<name>Q0U9S9_PHANO</name>
<dbReference type="STRING" id="321614.Q0U9S9"/>
<dbReference type="Proteomes" id="UP000001055">
    <property type="component" value="Unassembled WGS sequence"/>
</dbReference>
<dbReference type="PANTHER" id="PTHR45615:SF80">
    <property type="entry name" value="GRIP DOMAIN-CONTAINING PROTEIN"/>
    <property type="match status" value="1"/>
</dbReference>
<feature type="compositionally biased region" description="Low complexity" evidence="2">
    <location>
        <begin position="585"/>
        <end position="597"/>
    </location>
</feature>
<organism evidence="3 4">
    <name type="scientific">Phaeosphaeria nodorum (strain SN15 / ATCC MYA-4574 / FGSC 10173)</name>
    <name type="common">Glume blotch fungus</name>
    <name type="synonym">Parastagonospora nodorum</name>
    <dbReference type="NCBI Taxonomy" id="321614"/>
    <lineage>
        <taxon>Eukaryota</taxon>
        <taxon>Fungi</taxon>
        <taxon>Dikarya</taxon>
        <taxon>Ascomycota</taxon>
        <taxon>Pezizomycotina</taxon>
        <taxon>Dothideomycetes</taxon>
        <taxon>Pleosporomycetidae</taxon>
        <taxon>Pleosporales</taxon>
        <taxon>Pleosporineae</taxon>
        <taxon>Phaeosphaeriaceae</taxon>
        <taxon>Parastagonospora</taxon>
    </lineage>
</organism>
<accession>Q0U9S9</accession>
<evidence type="ECO:0000313" key="3">
    <source>
        <dbReference type="EMBL" id="EAT81193.2"/>
    </source>
</evidence>
<feature type="region of interest" description="Disordered" evidence="2">
    <location>
        <begin position="396"/>
        <end position="438"/>
    </location>
</feature>
<gene>
    <name evidence="3" type="ORF">SNOG_11485</name>
</gene>
<dbReference type="VEuPathDB" id="FungiDB:JI435_114850"/>
<feature type="compositionally biased region" description="Polar residues" evidence="2">
    <location>
        <begin position="759"/>
        <end position="768"/>
    </location>
</feature>
<feature type="region of interest" description="Disordered" evidence="2">
    <location>
        <begin position="655"/>
        <end position="796"/>
    </location>
</feature>
<dbReference type="eggNOG" id="ENOG502S0V0">
    <property type="taxonomic scope" value="Eukaryota"/>
</dbReference>
<feature type="compositionally biased region" description="Basic residues" evidence="2">
    <location>
        <begin position="412"/>
        <end position="421"/>
    </location>
</feature>
<feature type="compositionally biased region" description="Basic and acidic residues" evidence="2">
    <location>
        <begin position="770"/>
        <end position="782"/>
    </location>
</feature>
<dbReference type="KEGG" id="pno:SNOG_11485"/>
<keyword evidence="1" id="KW-0175">Coiled coil</keyword>
<feature type="compositionally biased region" description="Polar residues" evidence="2">
    <location>
        <begin position="676"/>
        <end position="705"/>
    </location>
</feature>
<evidence type="ECO:0000313" key="4">
    <source>
        <dbReference type="Proteomes" id="UP000001055"/>
    </source>
</evidence>
<dbReference type="PANTHER" id="PTHR45615">
    <property type="entry name" value="MYOSIN HEAVY CHAIN, NON-MUSCLE"/>
    <property type="match status" value="1"/>
</dbReference>
<dbReference type="InParanoid" id="Q0U9S9"/>
<feature type="compositionally biased region" description="Polar residues" evidence="2">
    <location>
        <begin position="655"/>
        <end position="665"/>
    </location>
</feature>
<feature type="compositionally biased region" description="Polar residues" evidence="2">
    <location>
        <begin position="533"/>
        <end position="546"/>
    </location>
</feature>
<dbReference type="RefSeq" id="XP_001801727.1">
    <property type="nucleotide sequence ID" value="XM_001801675.1"/>
</dbReference>
<feature type="region of interest" description="Disordered" evidence="2">
    <location>
        <begin position="578"/>
        <end position="597"/>
    </location>
</feature>
<proteinExistence type="predicted"/>
<feature type="compositionally biased region" description="Basic and acidic residues" evidence="2">
    <location>
        <begin position="516"/>
        <end position="525"/>
    </location>
</feature>
<dbReference type="HOGENOM" id="CLU_008442_1_0_1"/>
<sequence>MAQADAVAGGVEQRADGEHMAGAWKHGGMIGRLAMVGKPGRLGSDGVLSVLTQLAAHRRKPRSQARAVVRRLPRGEGSLPPMETSSVGSIPGPRCCCGSIDCAYLAHNGRLLEGLERDVSKAAQLGQALLIRHEAYVVDSERERRQMVATIDSLEKEKLALEAKNAQTIKANRDLLDQLETLNDAVASSDSQIQALTDTLRSTEEELDRLSSLAAQTQHLEQQLLELELEQAQLQSNIAAKLVDERTAIQRWKNAERTIGDLQDQIDRIEREAREERQRHVEVVARMERRMAVEGELNTAAGRLKAKAGQEKAGTNVVSHFVKDILLDNANLQHGILELREMLGNSNEEVERLRDQLKLHQPVSSSPTQEASTPTLQKELEMESDGLLNQELHIHHHYHGPKGGKNLPKAQPSRRPKKKRFSLTPTHFDPPPPQLDRSSTATILNQTAVSVPNTHRWSQATTLTAGSVPNSPVSESHRGSMYDRVFSDVAYDSSRPTSPPDSIDLQSPMFGPARSIDSRDPDATPRHRRRKSSSTPISMSGKSSPATAIVSAVSPANSLGNDVFTLSPHIQPLPQAAIPEETEDSSISTAGASSIASPSSLLSPASQVFAPNDLLSPLTSMRPGLRRATSHESLISVSGMDIHTLQSRPSQLLYSASPRFSTPGNAGSIGPELTPWTATAHGQLSRKTSESSQLNRTILYSTMANQKRGPRKSDGPQPGSSGGITKKVGGWVFGKWGATPASPTIPEPPRPTSSHSHETQSSLGTTLSEGAKKKDKAAERPKPKLRSSGVNQNGPIWGFFDIPEVPTKVVVQDYDAEALGDALAEEHK</sequence>
<reference evidence="4" key="1">
    <citation type="journal article" date="2007" name="Plant Cell">
        <title>Dothideomycete-plant interactions illuminated by genome sequencing and EST analysis of the wheat pathogen Stagonospora nodorum.</title>
        <authorList>
            <person name="Hane J.K."/>
            <person name="Lowe R.G."/>
            <person name="Solomon P.S."/>
            <person name="Tan K.C."/>
            <person name="Schoch C.L."/>
            <person name="Spatafora J.W."/>
            <person name="Crous P.W."/>
            <person name="Kodira C."/>
            <person name="Birren B.W."/>
            <person name="Galagan J.E."/>
            <person name="Torriani S.F."/>
            <person name="McDonald B.A."/>
            <person name="Oliver R.P."/>
        </authorList>
    </citation>
    <scope>NUCLEOTIDE SEQUENCE [LARGE SCALE GENOMIC DNA]</scope>
    <source>
        <strain evidence="4">SN15 / ATCC MYA-4574 / FGSC 10173</strain>
    </source>
</reference>
<protein>
    <submittedName>
        <fullName evidence="3">Uncharacterized protein</fullName>
    </submittedName>
</protein>
<evidence type="ECO:0000256" key="1">
    <source>
        <dbReference type="SAM" id="Coils"/>
    </source>
</evidence>
<feature type="region of interest" description="Disordered" evidence="2">
    <location>
        <begin position="490"/>
        <end position="546"/>
    </location>
</feature>
<dbReference type="EMBL" id="CH445343">
    <property type="protein sequence ID" value="EAT81193.2"/>
    <property type="molecule type" value="Genomic_DNA"/>
</dbReference>
<feature type="compositionally biased region" description="Low complexity" evidence="2">
    <location>
        <begin position="726"/>
        <end position="737"/>
    </location>
</feature>